<reference evidence="1" key="1">
    <citation type="submission" date="2015-12" db="EMBL/GenBank/DDBJ databases">
        <title>Gene expression during late stages of embryo sac development: a critical building block for successful pollen-pistil interactions.</title>
        <authorList>
            <person name="Liu Y."/>
            <person name="Joly V."/>
            <person name="Sabar M."/>
            <person name="Matton D.P."/>
        </authorList>
    </citation>
    <scope>NUCLEOTIDE SEQUENCE</scope>
</reference>
<proteinExistence type="predicted"/>
<sequence>MRRMKYWVRTIPTNLVRILFRVDRKIKMIICVCVASLELPMMEVVAFIRDEKLRRAQKNKKNECRLIYIVLV</sequence>
<accession>A0A0V0HFP3</accession>
<organism evidence="1">
    <name type="scientific">Solanum chacoense</name>
    <name type="common">Chaco potato</name>
    <dbReference type="NCBI Taxonomy" id="4108"/>
    <lineage>
        <taxon>Eukaryota</taxon>
        <taxon>Viridiplantae</taxon>
        <taxon>Streptophyta</taxon>
        <taxon>Embryophyta</taxon>
        <taxon>Tracheophyta</taxon>
        <taxon>Spermatophyta</taxon>
        <taxon>Magnoliopsida</taxon>
        <taxon>eudicotyledons</taxon>
        <taxon>Gunneridae</taxon>
        <taxon>Pentapetalae</taxon>
        <taxon>asterids</taxon>
        <taxon>lamiids</taxon>
        <taxon>Solanales</taxon>
        <taxon>Solanaceae</taxon>
        <taxon>Solanoideae</taxon>
        <taxon>Solaneae</taxon>
        <taxon>Solanum</taxon>
    </lineage>
</organism>
<dbReference type="AlphaFoldDB" id="A0A0V0HFP3"/>
<name>A0A0V0HFP3_SOLCH</name>
<dbReference type="EMBL" id="GEDG01020246">
    <property type="protein sequence ID" value="JAP19282.1"/>
    <property type="molecule type" value="Transcribed_RNA"/>
</dbReference>
<evidence type="ECO:0000313" key="1">
    <source>
        <dbReference type="EMBL" id="JAP19282.1"/>
    </source>
</evidence>
<protein>
    <submittedName>
        <fullName evidence="1">Putative ovule protein</fullName>
    </submittedName>
</protein>